<evidence type="ECO:0000313" key="5">
    <source>
        <dbReference type="Proteomes" id="UP001499884"/>
    </source>
</evidence>
<dbReference type="InterPro" id="IPR009081">
    <property type="entry name" value="PP-bd_ACP"/>
</dbReference>
<dbReference type="Pfam" id="PF00550">
    <property type="entry name" value="PP-binding"/>
    <property type="match status" value="1"/>
</dbReference>
<evidence type="ECO:0000259" key="3">
    <source>
        <dbReference type="PROSITE" id="PS50075"/>
    </source>
</evidence>
<name>A0ABP7EYR1_9ACTN</name>
<evidence type="ECO:0000256" key="1">
    <source>
        <dbReference type="ARBA" id="ARBA00022450"/>
    </source>
</evidence>
<dbReference type="Gene3D" id="1.10.1200.10">
    <property type="entry name" value="ACP-like"/>
    <property type="match status" value="1"/>
</dbReference>
<proteinExistence type="predicted"/>
<dbReference type="InterPro" id="IPR036736">
    <property type="entry name" value="ACP-like_sf"/>
</dbReference>
<dbReference type="InterPro" id="IPR006162">
    <property type="entry name" value="Ppantetheine_attach_site"/>
</dbReference>
<dbReference type="Proteomes" id="UP001499884">
    <property type="component" value="Unassembled WGS sequence"/>
</dbReference>
<keyword evidence="2" id="KW-0597">Phosphoprotein</keyword>
<reference evidence="5" key="1">
    <citation type="journal article" date="2019" name="Int. J. Syst. Evol. Microbiol.">
        <title>The Global Catalogue of Microorganisms (GCM) 10K type strain sequencing project: providing services to taxonomists for standard genome sequencing and annotation.</title>
        <authorList>
            <consortium name="The Broad Institute Genomics Platform"/>
            <consortium name="The Broad Institute Genome Sequencing Center for Infectious Disease"/>
            <person name="Wu L."/>
            <person name="Ma J."/>
        </authorList>
    </citation>
    <scope>NUCLEOTIDE SEQUENCE [LARGE SCALE GENOMIC DNA]</scope>
    <source>
        <strain evidence="5">JCM 30846</strain>
    </source>
</reference>
<accession>A0ABP7EYR1</accession>
<feature type="domain" description="Carrier" evidence="3">
    <location>
        <begin position="3"/>
        <end position="81"/>
    </location>
</feature>
<evidence type="ECO:0000313" key="4">
    <source>
        <dbReference type="EMBL" id="GAA3725813.1"/>
    </source>
</evidence>
<organism evidence="4 5">
    <name type="scientific">Streptomyces tremellae</name>
    <dbReference type="NCBI Taxonomy" id="1124239"/>
    <lineage>
        <taxon>Bacteria</taxon>
        <taxon>Bacillati</taxon>
        <taxon>Actinomycetota</taxon>
        <taxon>Actinomycetes</taxon>
        <taxon>Kitasatosporales</taxon>
        <taxon>Streptomycetaceae</taxon>
        <taxon>Streptomyces</taxon>
    </lineage>
</organism>
<comment type="caution">
    <text evidence="4">The sequence shown here is derived from an EMBL/GenBank/DDBJ whole genome shotgun (WGS) entry which is preliminary data.</text>
</comment>
<dbReference type="PROSITE" id="PS50075">
    <property type="entry name" value="CARRIER"/>
    <property type="match status" value="1"/>
</dbReference>
<dbReference type="InterPro" id="IPR020806">
    <property type="entry name" value="PKS_PP-bd"/>
</dbReference>
<gene>
    <name evidence="4" type="ORF">GCM10023082_24760</name>
</gene>
<keyword evidence="5" id="KW-1185">Reference proteome</keyword>
<dbReference type="SUPFAM" id="SSF47336">
    <property type="entry name" value="ACP-like"/>
    <property type="match status" value="1"/>
</dbReference>
<dbReference type="RefSeq" id="WP_345645307.1">
    <property type="nucleotide sequence ID" value="NZ_BAABEP010000013.1"/>
</dbReference>
<evidence type="ECO:0000256" key="2">
    <source>
        <dbReference type="ARBA" id="ARBA00022553"/>
    </source>
</evidence>
<keyword evidence="1" id="KW-0596">Phosphopantetheine</keyword>
<protein>
    <submittedName>
        <fullName evidence="4">Acyl carrier protein</fullName>
    </submittedName>
</protein>
<sequence>MTEFTLDDVRRVMRKSAGDDETTDFQGDILDVPFTDLGLDSLAVLGAVSLIEQQYGVSVPDDRLPEVNTAARMIAYVMAQLGTGV</sequence>
<dbReference type="PROSITE" id="PS00012">
    <property type="entry name" value="PHOSPHOPANTETHEINE"/>
    <property type="match status" value="1"/>
</dbReference>
<dbReference type="SMART" id="SM00823">
    <property type="entry name" value="PKS_PP"/>
    <property type="match status" value="1"/>
</dbReference>
<dbReference type="EMBL" id="BAABEP010000013">
    <property type="protein sequence ID" value="GAA3725813.1"/>
    <property type="molecule type" value="Genomic_DNA"/>
</dbReference>